<dbReference type="Proteomes" id="UP001162992">
    <property type="component" value="Chromosome 4"/>
</dbReference>
<keyword evidence="2" id="KW-1185">Reference proteome</keyword>
<name>A0ACC2DXM6_DIPCM</name>
<reference evidence="2" key="1">
    <citation type="journal article" date="2024" name="Proc. Natl. Acad. Sci. U.S.A.">
        <title>Extraordinary preservation of gene collinearity over three hundred million years revealed in homosporous lycophytes.</title>
        <authorList>
            <person name="Li C."/>
            <person name="Wickell D."/>
            <person name="Kuo L.Y."/>
            <person name="Chen X."/>
            <person name="Nie B."/>
            <person name="Liao X."/>
            <person name="Peng D."/>
            <person name="Ji J."/>
            <person name="Jenkins J."/>
            <person name="Williams M."/>
            <person name="Shu S."/>
            <person name="Plott C."/>
            <person name="Barry K."/>
            <person name="Rajasekar S."/>
            <person name="Grimwood J."/>
            <person name="Han X."/>
            <person name="Sun S."/>
            <person name="Hou Z."/>
            <person name="He W."/>
            <person name="Dai G."/>
            <person name="Sun C."/>
            <person name="Schmutz J."/>
            <person name="Leebens-Mack J.H."/>
            <person name="Li F.W."/>
            <person name="Wang L."/>
        </authorList>
    </citation>
    <scope>NUCLEOTIDE SEQUENCE [LARGE SCALE GENOMIC DNA]</scope>
    <source>
        <strain evidence="2">cv. PW_Plant_1</strain>
    </source>
</reference>
<evidence type="ECO:0000313" key="2">
    <source>
        <dbReference type="Proteomes" id="UP001162992"/>
    </source>
</evidence>
<accession>A0ACC2DXM6</accession>
<sequence>MANQAFNWAFVAPLLLLNFILYAISLALAGLTLNGLIDGELLTGKSGNAATPYLIIFSCIAGVIGIASVLIGVQGLISGKNEHKANAAASGLIAWALTVLAMGIASKHIEAGRVHGKRDVRALEAFAIILSGTQLLYLILPHVGVFLEKQTVSKTEELDDQKPITPTAI</sequence>
<protein>
    <submittedName>
        <fullName evidence="1">Uncharacterized protein</fullName>
    </submittedName>
</protein>
<proteinExistence type="predicted"/>
<organism evidence="1 2">
    <name type="scientific">Diphasiastrum complanatum</name>
    <name type="common">Issler's clubmoss</name>
    <name type="synonym">Lycopodium complanatum</name>
    <dbReference type="NCBI Taxonomy" id="34168"/>
    <lineage>
        <taxon>Eukaryota</taxon>
        <taxon>Viridiplantae</taxon>
        <taxon>Streptophyta</taxon>
        <taxon>Embryophyta</taxon>
        <taxon>Tracheophyta</taxon>
        <taxon>Lycopodiopsida</taxon>
        <taxon>Lycopodiales</taxon>
        <taxon>Lycopodiaceae</taxon>
        <taxon>Lycopodioideae</taxon>
        <taxon>Diphasiastrum</taxon>
    </lineage>
</organism>
<evidence type="ECO:0000313" key="1">
    <source>
        <dbReference type="EMBL" id="KAJ7558951.1"/>
    </source>
</evidence>
<comment type="caution">
    <text evidence="1">The sequence shown here is derived from an EMBL/GenBank/DDBJ whole genome shotgun (WGS) entry which is preliminary data.</text>
</comment>
<dbReference type="EMBL" id="CM055095">
    <property type="protein sequence ID" value="KAJ7558951.1"/>
    <property type="molecule type" value="Genomic_DNA"/>
</dbReference>
<gene>
    <name evidence="1" type="ORF">O6H91_04G062700</name>
</gene>